<evidence type="ECO:0000313" key="12">
    <source>
        <dbReference type="Proteomes" id="UP000312032"/>
    </source>
</evidence>
<keyword evidence="4 9" id="KW-0812">Transmembrane</keyword>
<dbReference type="GO" id="GO:0008320">
    <property type="term" value="F:protein transmembrane transporter activity"/>
    <property type="evidence" value="ECO:0007669"/>
    <property type="project" value="UniProtKB-UniRule"/>
</dbReference>
<dbReference type="AlphaFoldDB" id="A0A5C4U3X7"/>
<keyword evidence="3 9" id="KW-1003">Cell membrane</keyword>
<dbReference type="NCBIfam" id="TIGR01411">
    <property type="entry name" value="tatAE"/>
    <property type="match status" value="1"/>
</dbReference>
<evidence type="ECO:0000313" key="11">
    <source>
        <dbReference type="EMBL" id="TNL97616.1"/>
    </source>
</evidence>
<name>A0A5C4U3X7_9CORY</name>
<sequence>MNLGPMEIGLILLIILLLFGATKLPNLARSVGRSARIFKSEMKEMNNENKPAAPQAQSEDFWDRPENQPRAIDNRPANPTTEVRYQPQQHNENPQAR</sequence>
<dbReference type="PANTHER" id="PTHR42982">
    <property type="entry name" value="SEC-INDEPENDENT PROTEIN TRANSLOCASE PROTEIN TATA"/>
    <property type="match status" value="1"/>
</dbReference>
<proteinExistence type="inferred from homology"/>
<feature type="region of interest" description="Disordered" evidence="10">
    <location>
        <begin position="42"/>
        <end position="97"/>
    </location>
</feature>
<evidence type="ECO:0000256" key="6">
    <source>
        <dbReference type="ARBA" id="ARBA00022989"/>
    </source>
</evidence>
<evidence type="ECO:0000256" key="8">
    <source>
        <dbReference type="ARBA" id="ARBA00023136"/>
    </source>
</evidence>
<accession>A0A5C4U3X7</accession>
<reference evidence="11 12" key="1">
    <citation type="submission" date="2019-06" db="EMBL/GenBank/DDBJ databases">
        <authorList>
            <person name="Li J."/>
        </authorList>
    </citation>
    <scope>NUCLEOTIDE SEQUENCE [LARGE SCALE GENOMIC DNA]</scope>
    <source>
        <strain evidence="11 12">LMG 28165</strain>
    </source>
</reference>
<comment type="caution">
    <text evidence="11">The sequence shown here is derived from an EMBL/GenBank/DDBJ whole genome shotgun (WGS) entry which is preliminary data.</text>
</comment>
<dbReference type="EMBL" id="VDHJ01000007">
    <property type="protein sequence ID" value="TNL97616.1"/>
    <property type="molecule type" value="Genomic_DNA"/>
</dbReference>
<evidence type="ECO:0000256" key="9">
    <source>
        <dbReference type="HAMAP-Rule" id="MF_00236"/>
    </source>
</evidence>
<evidence type="ECO:0000256" key="4">
    <source>
        <dbReference type="ARBA" id="ARBA00022692"/>
    </source>
</evidence>
<protein>
    <recommendedName>
        <fullName evidence="9">Sec-independent protein translocase protein TatA</fullName>
    </recommendedName>
</protein>
<keyword evidence="8 9" id="KW-0472">Membrane</keyword>
<dbReference type="Gene3D" id="1.20.5.3310">
    <property type="match status" value="1"/>
</dbReference>
<comment type="subunit">
    <text evidence="9">The Tat system comprises two distinct complexes: a TatABC complex, containing multiple copies of TatA, TatB and TatC subunits, and a separate TatA complex, containing only TatA subunits. Substrates initially bind to the TatABC complex, which probably triggers association of the separate TatA complex to form the active translocon.</text>
</comment>
<dbReference type="GO" id="GO:0043953">
    <property type="term" value="P:protein transport by the Tat complex"/>
    <property type="evidence" value="ECO:0007669"/>
    <property type="project" value="UniProtKB-UniRule"/>
</dbReference>
<dbReference type="InterPro" id="IPR006312">
    <property type="entry name" value="TatA/E"/>
</dbReference>
<keyword evidence="12" id="KW-1185">Reference proteome</keyword>
<gene>
    <name evidence="9 11" type="primary">tatA</name>
    <name evidence="11" type="ORF">FHE74_05880</name>
</gene>
<comment type="subcellular location">
    <subcellularLocation>
        <location evidence="1 9">Cell membrane</location>
        <topology evidence="1 9">Single-pass membrane protein</topology>
    </subcellularLocation>
</comment>
<dbReference type="NCBIfam" id="NF001854">
    <property type="entry name" value="PRK00575.1"/>
    <property type="match status" value="1"/>
</dbReference>
<comment type="similarity">
    <text evidence="9">Belongs to the TatA/E family.</text>
</comment>
<dbReference type="Pfam" id="PF02416">
    <property type="entry name" value="TatA_B_E"/>
    <property type="match status" value="1"/>
</dbReference>
<dbReference type="HAMAP" id="MF_00236">
    <property type="entry name" value="TatA_E"/>
    <property type="match status" value="1"/>
</dbReference>
<evidence type="ECO:0000256" key="2">
    <source>
        <dbReference type="ARBA" id="ARBA00022448"/>
    </source>
</evidence>
<dbReference type="InterPro" id="IPR003369">
    <property type="entry name" value="TatA/B/E"/>
</dbReference>
<evidence type="ECO:0000256" key="7">
    <source>
        <dbReference type="ARBA" id="ARBA00023010"/>
    </source>
</evidence>
<evidence type="ECO:0000256" key="5">
    <source>
        <dbReference type="ARBA" id="ARBA00022927"/>
    </source>
</evidence>
<keyword evidence="7 9" id="KW-0811">Translocation</keyword>
<keyword evidence="2 9" id="KW-0813">Transport</keyword>
<organism evidence="11 12">
    <name type="scientific">Corynebacterium tapiri</name>
    <dbReference type="NCBI Taxonomy" id="1448266"/>
    <lineage>
        <taxon>Bacteria</taxon>
        <taxon>Bacillati</taxon>
        <taxon>Actinomycetota</taxon>
        <taxon>Actinomycetes</taxon>
        <taxon>Mycobacteriales</taxon>
        <taxon>Corynebacteriaceae</taxon>
        <taxon>Corynebacterium</taxon>
    </lineage>
</organism>
<feature type="compositionally biased region" description="Polar residues" evidence="10">
    <location>
        <begin position="77"/>
        <end position="97"/>
    </location>
</feature>
<dbReference type="GO" id="GO:0033281">
    <property type="term" value="C:TAT protein transport complex"/>
    <property type="evidence" value="ECO:0007669"/>
    <property type="project" value="UniProtKB-UniRule"/>
</dbReference>
<dbReference type="RefSeq" id="WP_139465579.1">
    <property type="nucleotide sequence ID" value="NZ_VDHJ01000007.1"/>
</dbReference>
<keyword evidence="6 9" id="KW-1133">Transmembrane helix</keyword>
<evidence type="ECO:0000256" key="3">
    <source>
        <dbReference type="ARBA" id="ARBA00022475"/>
    </source>
</evidence>
<dbReference type="PANTHER" id="PTHR42982:SF8">
    <property type="entry name" value="SEC-INDEPENDENT PROTEIN TRANSLOCASE PROTEIN TATA"/>
    <property type="match status" value="1"/>
</dbReference>
<dbReference type="OrthoDB" id="5245163at2"/>
<dbReference type="Proteomes" id="UP000312032">
    <property type="component" value="Unassembled WGS sequence"/>
</dbReference>
<evidence type="ECO:0000256" key="10">
    <source>
        <dbReference type="SAM" id="MobiDB-lite"/>
    </source>
</evidence>
<evidence type="ECO:0000256" key="1">
    <source>
        <dbReference type="ARBA" id="ARBA00004162"/>
    </source>
</evidence>
<keyword evidence="5 9" id="KW-0653">Protein transport</keyword>
<comment type="function">
    <text evidence="9">Part of the twin-arginine translocation (Tat) system that transports large folded proteins containing a characteristic twin-arginine motif in their signal peptide across membranes. TatA could form the protein-conducting channel of the Tat system.</text>
</comment>